<feature type="domain" description="DUF6779" evidence="3">
    <location>
        <begin position="46"/>
        <end position="144"/>
    </location>
</feature>
<keyword evidence="2" id="KW-0472">Membrane</keyword>
<feature type="region of interest" description="Disordered" evidence="1">
    <location>
        <begin position="183"/>
        <end position="357"/>
    </location>
</feature>
<dbReference type="InterPro" id="IPR046706">
    <property type="entry name" value="DUF6779"/>
</dbReference>
<dbReference type="RefSeq" id="WP_156052276.1">
    <property type="nucleotide sequence ID" value="NZ_JBIRUQ010000004.1"/>
</dbReference>
<feature type="transmembrane region" description="Helical" evidence="2">
    <location>
        <begin position="20"/>
        <end position="38"/>
    </location>
</feature>
<proteinExistence type="predicted"/>
<evidence type="ECO:0000313" key="5">
    <source>
        <dbReference type="Proteomes" id="UP001611263"/>
    </source>
</evidence>
<comment type="caution">
    <text evidence="4">The sequence shown here is derived from an EMBL/GenBank/DDBJ whole genome shotgun (WGS) entry which is preliminary data.</text>
</comment>
<feature type="transmembrane region" description="Helical" evidence="2">
    <location>
        <begin position="44"/>
        <end position="64"/>
    </location>
</feature>
<name>A0ABW7TS69_9NOCA</name>
<keyword evidence="2" id="KW-0812">Transmembrane</keyword>
<evidence type="ECO:0000256" key="2">
    <source>
        <dbReference type="SAM" id="Phobius"/>
    </source>
</evidence>
<evidence type="ECO:0000259" key="3">
    <source>
        <dbReference type="Pfam" id="PF20570"/>
    </source>
</evidence>
<dbReference type="Pfam" id="PF20570">
    <property type="entry name" value="DUF6779"/>
    <property type="match status" value="1"/>
</dbReference>
<dbReference type="Proteomes" id="UP001611263">
    <property type="component" value="Unassembled WGS sequence"/>
</dbReference>
<accession>A0ABW7TS69</accession>
<protein>
    <submittedName>
        <fullName evidence="4">DUF6779 domain-containing protein</fullName>
    </submittedName>
</protein>
<reference evidence="4 5" key="1">
    <citation type="submission" date="2024-10" db="EMBL/GenBank/DDBJ databases">
        <title>The Natural Products Discovery Center: Release of the First 8490 Sequenced Strains for Exploring Actinobacteria Biosynthetic Diversity.</title>
        <authorList>
            <person name="Kalkreuter E."/>
            <person name="Kautsar S.A."/>
            <person name="Yang D."/>
            <person name="Bader C.D."/>
            <person name="Teijaro C.N."/>
            <person name="Fluegel L."/>
            <person name="Davis C.M."/>
            <person name="Simpson J.R."/>
            <person name="Lauterbach L."/>
            <person name="Steele A.D."/>
            <person name="Gui C."/>
            <person name="Meng S."/>
            <person name="Li G."/>
            <person name="Viehrig K."/>
            <person name="Ye F."/>
            <person name="Su P."/>
            <person name="Kiefer A.F."/>
            <person name="Nichols A."/>
            <person name="Cepeda A.J."/>
            <person name="Yan W."/>
            <person name="Fan B."/>
            <person name="Jiang Y."/>
            <person name="Adhikari A."/>
            <person name="Zheng C.-J."/>
            <person name="Schuster L."/>
            <person name="Cowan T.M."/>
            <person name="Smanski M.J."/>
            <person name="Chevrette M.G."/>
            <person name="De Carvalho L.P.S."/>
            <person name="Shen B."/>
        </authorList>
    </citation>
    <scope>NUCLEOTIDE SEQUENCE [LARGE SCALE GENOMIC DNA]</scope>
    <source>
        <strain evidence="4 5">NPDC020568</strain>
    </source>
</reference>
<organism evidence="4 5">
    <name type="scientific">Nocardia carnea</name>
    <dbReference type="NCBI Taxonomy" id="37328"/>
    <lineage>
        <taxon>Bacteria</taxon>
        <taxon>Bacillati</taxon>
        <taxon>Actinomycetota</taxon>
        <taxon>Actinomycetes</taxon>
        <taxon>Mycobacteriales</taxon>
        <taxon>Nocardiaceae</taxon>
        <taxon>Nocardia</taxon>
    </lineage>
</organism>
<keyword evidence="5" id="KW-1185">Reference proteome</keyword>
<dbReference type="GeneID" id="93503239"/>
<feature type="compositionally biased region" description="Basic and acidic residues" evidence="1">
    <location>
        <begin position="265"/>
        <end position="280"/>
    </location>
</feature>
<feature type="compositionally biased region" description="Pro residues" evidence="1">
    <location>
        <begin position="291"/>
        <end position="305"/>
    </location>
</feature>
<dbReference type="EMBL" id="JBIRUQ010000004">
    <property type="protein sequence ID" value="MFI1463028.1"/>
    <property type="molecule type" value="Genomic_DNA"/>
</dbReference>
<feature type="compositionally biased region" description="Low complexity" evidence="1">
    <location>
        <begin position="310"/>
        <end position="320"/>
    </location>
</feature>
<sequence length="372" mass="40132">MVSPSRSSSSVRSREDVGKLFLGGLVLLGAVASVLLVLSDSVQLIRVGLVAALWAAVLGAWAVSRYQAKVRELRGAYERELEREISARREHDLGIEARVRSEVGADASEMAALRAELAVLRRQLERLFDGELPPERPALRAASFRVQELPSAQDRPGFPAAWPPAEDGERRAVDAWANAAASWSHAADGWVDTEDDRAESDADTGDRNTGTPVYESNHPGRPRFAGPDDDPITAETAIVRLDDEPVQAGPGPGLAGPSWADAFTEVDHDTDVPEDAEQHGPPHPAEFVQGPPRPPEPVHGPPAPRRPAAKSEAPKAPAPAKARDSARAPGKLSPRSVNSRRRRTQSDPAGSRRLSVAEIMANLRREEEQRSS</sequence>
<evidence type="ECO:0000256" key="1">
    <source>
        <dbReference type="SAM" id="MobiDB-lite"/>
    </source>
</evidence>
<evidence type="ECO:0000313" key="4">
    <source>
        <dbReference type="EMBL" id="MFI1463028.1"/>
    </source>
</evidence>
<gene>
    <name evidence="4" type="ORF">ACH4WX_20120</name>
</gene>
<keyword evidence="2" id="KW-1133">Transmembrane helix</keyword>
<feature type="compositionally biased region" description="Acidic residues" evidence="1">
    <location>
        <begin position="191"/>
        <end position="203"/>
    </location>
</feature>
<feature type="region of interest" description="Disordered" evidence="1">
    <location>
        <begin position="149"/>
        <end position="169"/>
    </location>
</feature>